<keyword evidence="5 13" id="KW-0285">Flavoprotein</keyword>
<evidence type="ECO:0000256" key="2">
    <source>
        <dbReference type="ARBA" id="ARBA00004572"/>
    </source>
</evidence>
<dbReference type="SUPFAM" id="SSF63380">
    <property type="entry name" value="Riboflavin synthase domain-like"/>
    <property type="match status" value="1"/>
</dbReference>
<feature type="binding site" evidence="13">
    <location>
        <position position="112"/>
    </location>
    <ligand>
        <name>FAD</name>
        <dbReference type="ChEBI" id="CHEBI:57692"/>
    </ligand>
</feature>
<dbReference type="PANTHER" id="PTHR19370:SF171">
    <property type="entry name" value="NADH-CYTOCHROME B5 REDUCTASE 2"/>
    <property type="match status" value="1"/>
</dbReference>
<dbReference type="InterPro" id="IPR001834">
    <property type="entry name" value="CBR-like"/>
</dbReference>
<dbReference type="CDD" id="cd06183">
    <property type="entry name" value="cyt_b5_reduct_like"/>
    <property type="match status" value="1"/>
</dbReference>
<comment type="subcellular location">
    <subcellularLocation>
        <location evidence="2">Mitochondrion outer membrane</location>
        <topology evidence="2">Single-pass membrane protein</topology>
    </subcellularLocation>
</comment>
<accession>A0A1Y6LZQ6</accession>
<evidence type="ECO:0000256" key="3">
    <source>
        <dbReference type="ARBA" id="ARBA00006105"/>
    </source>
</evidence>
<organism evidence="15 16">
    <name type="scientific">Zymoseptoria tritici ST99CH_1A5</name>
    <dbReference type="NCBI Taxonomy" id="1276529"/>
    <lineage>
        <taxon>Eukaryota</taxon>
        <taxon>Fungi</taxon>
        <taxon>Dikarya</taxon>
        <taxon>Ascomycota</taxon>
        <taxon>Pezizomycotina</taxon>
        <taxon>Dothideomycetes</taxon>
        <taxon>Dothideomycetidae</taxon>
        <taxon>Mycosphaerellales</taxon>
        <taxon>Mycosphaerellaceae</taxon>
        <taxon>Zymoseptoria</taxon>
    </lineage>
</organism>
<dbReference type="InterPro" id="IPR001433">
    <property type="entry name" value="OxRdtase_FAD/NAD-bd"/>
</dbReference>
<keyword evidence="6" id="KW-1000">Mitochondrion outer membrane</keyword>
<dbReference type="InterPro" id="IPR039261">
    <property type="entry name" value="FNR_nucleotide-bd"/>
</dbReference>
<dbReference type="GO" id="GO:0005741">
    <property type="term" value="C:mitochondrial outer membrane"/>
    <property type="evidence" value="ECO:0007669"/>
    <property type="project" value="UniProtKB-SubCell"/>
</dbReference>
<keyword evidence="8" id="KW-0560">Oxidoreductase</keyword>
<dbReference type="EMBL" id="LT882688">
    <property type="protein sequence ID" value="SMY29885.1"/>
    <property type="molecule type" value="Genomic_DNA"/>
</dbReference>
<dbReference type="PRINTS" id="PR00406">
    <property type="entry name" value="CYTB5RDTASE"/>
</dbReference>
<dbReference type="InterPro" id="IPR008333">
    <property type="entry name" value="Cbr1-like_FAD-bd_dom"/>
</dbReference>
<evidence type="ECO:0000256" key="4">
    <source>
        <dbReference type="ARBA" id="ARBA00012011"/>
    </source>
</evidence>
<evidence type="ECO:0000256" key="8">
    <source>
        <dbReference type="ARBA" id="ARBA00023002"/>
    </source>
</evidence>
<evidence type="ECO:0000256" key="12">
    <source>
        <dbReference type="ARBA" id="ARBA00041256"/>
    </source>
</evidence>
<evidence type="ECO:0000256" key="13">
    <source>
        <dbReference type="PIRSR" id="PIRSR601834-1"/>
    </source>
</evidence>
<feature type="binding site" evidence="13">
    <location>
        <position position="127"/>
    </location>
    <ligand>
        <name>FAD</name>
        <dbReference type="ChEBI" id="CHEBI:57692"/>
    </ligand>
</feature>
<protein>
    <recommendedName>
        <fullName evidence="11">NADH-cytochrome b5 reductase 2</fullName>
        <ecNumber evidence="4">1.6.2.2</ecNumber>
    </recommendedName>
    <alternativeName>
        <fullName evidence="12">Mitochondrial cytochrome b reductase</fullName>
    </alternativeName>
</protein>
<dbReference type="Proteomes" id="UP000215453">
    <property type="component" value="Chromosome 13"/>
</dbReference>
<keyword evidence="6" id="KW-0496">Mitochondrion</keyword>
<dbReference type="PROSITE" id="PS51384">
    <property type="entry name" value="FAD_FR"/>
    <property type="match status" value="1"/>
</dbReference>
<evidence type="ECO:0000313" key="16">
    <source>
        <dbReference type="Proteomes" id="UP000215453"/>
    </source>
</evidence>
<dbReference type="SUPFAM" id="SSF52343">
    <property type="entry name" value="Ferredoxin reductase-like, C-terminal NADP-linked domain"/>
    <property type="match status" value="1"/>
</dbReference>
<dbReference type="Gene3D" id="2.40.30.10">
    <property type="entry name" value="Translation factors"/>
    <property type="match status" value="1"/>
</dbReference>
<evidence type="ECO:0000256" key="11">
    <source>
        <dbReference type="ARBA" id="ARBA00039435"/>
    </source>
</evidence>
<comment type="function">
    <text evidence="10">May mediate the reduction of outer membrane cytochrome b5.</text>
</comment>
<evidence type="ECO:0000259" key="14">
    <source>
        <dbReference type="PROSITE" id="PS51384"/>
    </source>
</evidence>
<keyword evidence="7 13" id="KW-0274">FAD</keyword>
<dbReference type="EC" id="1.6.2.2" evidence="4"/>
<dbReference type="InterPro" id="IPR017927">
    <property type="entry name" value="FAD-bd_FR_type"/>
</dbReference>
<feature type="binding site" evidence="13">
    <location>
        <position position="111"/>
    </location>
    <ligand>
        <name>FAD</name>
        <dbReference type="ChEBI" id="CHEBI:57692"/>
    </ligand>
</feature>
<dbReference type="GO" id="GO:0090524">
    <property type="term" value="F:cytochrome-b5 reductase activity, acting on NADH"/>
    <property type="evidence" value="ECO:0007669"/>
    <property type="project" value="UniProtKB-EC"/>
</dbReference>
<evidence type="ECO:0000313" key="15">
    <source>
        <dbReference type="EMBL" id="SMY29885.1"/>
    </source>
</evidence>
<gene>
    <name evidence="15" type="ORF">ZT1A5_G11334</name>
</gene>
<comment type="similarity">
    <text evidence="3">Belongs to the flavoprotein pyridine nucleotide cytochrome reductase family.</text>
</comment>
<evidence type="ECO:0000256" key="10">
    <source>
        <dbReference type="ARBA" id="ARBA00037464"/>
    </source>
</evidence>
<evidence type="ECO:0000256" key="9">
    <source>
        <dbReference type="ARBA" id="ARBA00023136"/>
    </source>
</evidence>
<feature type="binding site" evidence="13">
    <location>
        <position position="110"/>
    </location>
    <ligand>
        <name>FAD</name>
        <dbReference type="ChEBI" id="CHEBI:57692"/>
    </ligand>
</feature>
<feature type="binding site" evidence="13">
    <location>
        <position position="135"/>
    </location>
    <ligand>
        <name>FAD</name>
        <dbReference type="ChEBI" id="CHEBI:57692"/>
    </ligand>
</feature>
<evidence type="ECO:0000256" key="6">
    <source>
        <dbReference type="ARBA" id="ARBA00022787"/>
    </source>
</evidence>
<feature type="binding site" evidence="13">
    <location>
        <position position="129"/>
    </location>
    <ligand>
        <name>FAD</name>
        <dbReference type="ChEBI" id="CHEBI:57692"/>
    </ligand>
</feature>
<dbReference type="Pfam" id="PF00175">
    <property type="entry name" value="NAD_binding_1"/>
    <property type="match status" value="1"/>
</dbReference>
<name>A0A1Y6LZQ6_ZYMTR</name>
<reference evidence="15 16" key="1">
    <citation type="submission" date="2016-10" db="EMBL/GenBank/DDBJ databases">
        <authorList>
            <person name="Varghese N."/>
        </authorList>
    </citation>
    <scope>NUCLEOTIDE SEQUENCE [LARGE SCALE GENOMIC DNA]</scope>
</reference>
<dbReference type="AlphaFoldDB" id="A0A1Y6LZQ6"/>
<proteinExistence type="inferred from homology"/>
<dbReference type="Gene3D" id="3.40.50.80">
    <property type="entry name" value="Nucleotide-binding domain of ferredoxin-NADP reductase (FNR) module"/>
    <property type="match status" value="1"/>
</dbReference>
<keyword evidence="9" id="KW-0472">Membrane</keyword>
<evidence type="ECO:0000256" key="5">
    <source>
        <dbReference type="ARBA" id="ARBA00022630"/>
    </source>
</evidence>
<dbReference type="Pfam" id="PF00970">
    <property type="entry name" value="FAD_binding_6"/>
    <property type="match status" value="1"/>
</dbReference>
<feature type="domain" description="FAD-binding FR-type" evidence="14">
    <location>
        <begin position="55"/>
        <end position="161"/>
    </location>
</feature>
<sequence>MASKVPQYSRALAVLSSLAVFAIAGSTYANSRKPIQLDSASNLPTKAFTFPSGMLFSKRLTVTHTEQVNHDTKRVTFALPGRNSQVSGMPAGSAILTQHTPAGGWFPVFRPYTPISDPNEPGTLQLLVKQYPNGKASSHIHSLQPGDQLTVRGPIPGYTYTPSSQPQPRDLIFVAGGAGITPIYSLARGILRDKNDNTRIQLLWGVNGTRDIVLKSELEALEREYPSRLRVTYAVSGADGTLGKEEKYKKGYINKSMLHEAIARSENSSWGDAKGTKVWLCGPPTMESALAGKDGALAELGVIGNEVHKF</sequence>
<comment type="cofactor">
    <cofactor evidence="1 13">
        <name>FAD</name>
        <dbReference type="ChEBI" id="CHEBI:57692"/>
    </cofactor>
</comment>
<dbReference type="PANTHER" id="PTHR19370">
    <property type="entry name" value="NADH-CYTOCHROME B5 REDUCTASE"/>
    <property type="match status" value="1"/>
</dbReference>
<evidence type="ECO:0000256" key="1">
    <source>
        <dbReference type="ARBA" id="ARBA00001974"/>
    </source>
</evidence>
<dbReference type="InterPro" id="IPR017938">
    <property type="entry name" value="Riboflavin_synthase-like_b-brl"/>
</dbReference>
<evidence type="ECO:0000256" key="7">
    <source>
        <dbReference type="ARBA" id="ARBA00022827"/>
    </source>
</evidence>
<feature type="binding site" evidence="13">
    <location>
        <position position="181"/>
    </location>
    <ligand>
        <name>FAD</name>
        <dbReference type="ChEBI" id="CHEBI:57692"/>
    </ligand>
</feature>
<feature type="binding site" evidence="13">
    <location>
        <position position="137"/>
    </location>
    <ligand>
        <name>FAD</name>
        <dbReference type="ChEBI" id="CHEBI:57692"/>
    </ligand>
</feature>